<dbReference type="EMBL" id="CP050468">
    <property type="protein sequence ID" value="UTZ28438.1"/>
    <property type="molecule type" value="Genomic_DNA"/>
</dbReference>
<name>A0AAE9N295_9VIBR</name>
<organism evidence="1 2">
    <name type="scientific">Vibrio campbellii</name>
    <dbReference type="NCBI Taxonomy" id="680"/>
    <lineage>
        <taxon>Bacteria</taxon>
        <taxon>Pseudomonadati</taxon>
        <taxon>Pseudomonadota</taxon>
        <taxon>Gammaproteobacteria</taxon>
        <taxon>Vibrionales</taxon>
        <taxon>Vibrionaceae</taxon>
        <taxon>Vibrio</taxon>
    </lineage>
</organism>
<dbReference type="AlphaFoldDB" id="A0AAE9N295"/>
<accession>A0AAE9N295</accession>
<evidence type="ECO:0000313" key="2">
    <source>
        <dbReference type="Proteomes" id="UP001058687"/>
    </source>
</evidence>
<dbReference type="Proteomes" id="UP001058687">
    <property type="component" value="Chromosome 2"/>
</dbReference>
<sequence>MSTKMYINPCHLPCPDLEHYSLTQEDKERGLICLERVRKELAAMRKANEAPRERRKRLWLEKLKQKSLRLPYREITHR</sequence>
<evidence type="ECO:0000313" key="1">
    <source>
        <dbReference type="EMBL" id="UTZ28438.1"/>
    </source>
</evidence>
<proteinExistence type="predicted"/>
<gene>
    <name evidence="1" type="ORF">HB761_17250</name>
</gene>
<protein>
    <submittedName>
        <fullName evidence="1">Uncharacterized protein</fullName>
    </submittedName>
</protein>
<dbReference type="RefSeq" id="WP_255943434.1">
    <property type="nucleotide sequence ID" value="NZ_CP050468.1"/>
</dbReference>
<reference evidence="1" key="1">
    <citation type="submission" date="2020-03" db="EMBL/GenBank/DDBJ databases">
        <title>Five strains of Vibrio campbellii isolated from Mariana Trench.</title>
        <authorList>
            <person name="Liang J."/>
            <person name="Zhang X.-H."/>
        </authorList>
    </citation>
    <scope>NUCLEOTIDE SEQUENCE</scope>
    <source>
        <strain evidence="1">LJC014</strain>
    </source>
</reference>